<keyword evidence="2" id="KW-1185">Reference proteome</keyword>
<accession>A0ACB7XBP7</accession>
<proteinExistence type="predicted"/>
<dbReference type="EMBL" id="CM037156">
    <property type="protein sequence ID" value="KAH7838212.1"/>
    <property type="molecule type" value="Genomic_DNA"/>
</dbReference>
<evidence type="ECO:0000313" key="1">
    <source>
        <dbReference type="EMBL" id="KAH7838212.1"/>
    </source>
</evidence>
<sequence>MEAEEFLESDILCPENLVNDEEPMVFQGHFNSENSRSTKPKMRERRKKKKNLNPINIPENISVNSTQSVETDLFEVDDGDDHQLVPPHAILDRRISDRKMAFPVFTGKGRTLKGTALFQFRDSVLRITGFLEGNVTPQQF</sequence>
<name>A0ACB7XBP7_9ERIC</name>
<dbReference type="Proteomes" id="UP000828048">
    <property type="component" value="Chromosome 6"/>
</dbReference>
<comment type="caution">
    <text evidence="1">The sequence shown here is derived from an EMBL/GenBank/DDBJ whole genome shotgun (WGS) entry which is preliminary data.</text>
</comment>
<organism evidence="1 2">
    <name type="scientific">Vaccinium darrowii</name>
    <dbReference type="NCBI Taxonomy" id="229202"/>
    <lineage>
        <taxon>Eukaryota</taxon>
        <taxon>Viridiplantae</taxon>
        <taxon>Streptophyta</taxon>
        <taxon>Embryophyta</taxon>
        <taxon>Tracheophyta</taxon>
        <taxon>Spermatophyta</taxon>
        <taxon>Magnoliopsida</taxon>
        <taxon>eudicotyledons</taxon>
        <taxon>Gunneridae</taxon>
        <taxon>Pentapetalae</taxon>
        <taxon>asterids</taxon>
        <taxon>Ericales</taxon>
        <taxon>Ericaceae</taxon>
        <taxon>Vaccinioideae</taxon>
        <taxon>Vaccinieae</taxon>
        <taxon>Vaccinium</taxon>
    </lineage>
</organism>
<gene>
    <name evidence="1" type="ORF">Vadar_023492</name>
</gene>
<protein>
    <submittedName>
        <fullName evidence="1">Uncharacterized protein</fullName>
    </submittedName>
</protein>
<reference evidence="1 2" key="1">
    <citation type="journal article" date="2021" name="Hortic Res">
        <title>High-quality reference genome and annotation aids understanding of berry development for evergreen blueberry (Vaccinium darrowii).</title>
        <authorList>
            <person name="Yu J."/>
            <person name="Hulse-Kemp A.M."/>
            <person name="Babiker E."/>
            <person name="Staton M."/>
        </authorList>
    </citation>
    <scope>NUCLEOTIDE SEQUENCE [LARGE SCALE GENOMIC DNA]</scope>
    <source>
        <strain evidence="2">cv. NJ 8807/NJ 8810</strain>
        <tissue evidence="1">Young leaf</tissue>
    </source>
</reference>
<evidence type="ECO:0000313" key="2">
    <source>
        <dbReference type="Proteomes" id="UP000828048"/>
    </source>
</evidence>